<keyword evidence="2" id="KW-0378">Hydrolase</keyword>
<comment type="pathway">
    <text evidence="2">Cell wall biogenesis; peptidoglycan biosynthesis.</text>
</comment>
<dbReference type="AlphaFoldDB" id="A0A2Y9BT23"/>
<dbReference type="HAMAP" id="MF_02213">
    <property type="entry name" value="Lipid_II_synth_GatD"/>
    <property type="match status" value="1"/>
</dbReference>
<dbReference type="Gene3D" id="3.40.50.880">
    <property type="match status" value="1"/>
</dbReference>
<dbReference type="Pfam" id="PF07685">
    <property type="entry name" value="GATase_3"/>
    <property type="match status" value="1"/>
</dbReference>
<keyword evidence="2" id="KW-0133">Cell shape</keyword>
<keyword evidence="2" id="KW-0573">Peptidoglycan synthesis</keyword>
<evidence type="ECO:0000313" key="5">
    <source>
        <dbReference type="Proteomes" id="UP000250028"/>
    </source>
</evidence>
<dbReference type="GO" id="GO:0004359">
    <property type="term" value="F:glutaminase activity"/>
    <property type="evidence" value="ECO:0007669"/>
    <property type="project" value="UniProtKB-UniRule"/>
</dbReference>
<comment type="similarity">
    <text evidence="2">Belongs to the CobB/CobQ family. GatD subfamily.</text>
</comment>
<dbReference type="SUPFAM" id="SSF52317">
    <property type="entry name" value="Class I glutamine amidotransferase-like"/>
    <property type="match status" value="1"/>
</dbReference>
<dbReference type="GO" id="GO:0009252">
    <property type="term" value="P:peptidoglycan biosynthetic process"/>
    <property type="evidence" value="ECO:0007669"/>
    <property type="project" value="UniProtKB-UniRule"/>
</dbReference>
<comment type="catalytic activity">
    <reaction evidence="2">
        <text>L-glutamine + H2O = L-glutamate + NH4(+)</text>
        <dbReference type="Rhea" id="RHEA:15889"/>
        <dbReference type="ChEBI" id="CHEBI:15377"/>
        <dbReference type="ChEBI" id="CHEBI:28938"/>
        <dbReference type="ChEBI" id="CHEBI:29985"/>
        <dbReference type="ChEBI" id="CHEBI:58359"/>
        <dbReference type="EC" id="3.5.1.2"/>
    </reaction>
</comment>
<dbReference type="CDD" id="cd01750">
    <property type="entry name" value="GATase1_CobQ"/>
    <property type="match status" value="1"/>
</dbReference>
<keyword evidence="2" id="KW-0961">Cell wall biogenesis/degradation</keyword>
<name>A0A2Y9BT23_9MICO</name>
<evidence type="ECO:0000256" key="1">
    <source>
        <dbReference type="ARBA" id="ARBA00022962"/>
    </source>
</evidence>
<comment type="subunit">
    <text evidence="2">Forms a heterodimer with MurT.</text>
</comment>
<proteinExistence type="inferred from homology"/>
<sequence>MSESLRILQLYPRAMNIYGDWGNTLVLARRAEEHGLPVELLSYNEGDPFPTDVDLIVGGGGQDSGQDVIQDDLLGIGGQLRDLAADDVPMLVICGLYQLFGHFFRTQDGHTIKGIGVLDLETHAGETRLIGNVVTHSEQFGDIIGYENHSGQTFLGPEVQSLGTVVAGEGNNEKDQTEGARSREVIGSYLHGSLLPKNPAIADHLITTAATRRFGSFTPRPLDDTLAERAREIARRLPR</sequence>
<dbReference type="InterPro" id="IPR029062">
    <property type="entry name" value="Class_I_gatase-like"/>
</dbReference>
<dbReference type="InterPro" id="IPR011698">
    <property type="entry name" value="GATase_3"/>
</dbReference>
<dbReference type="UniPathway" id="UPA00219"/>
<dbReference type="GO" id="GO:0009236">
    <property type="term" value="P:cobalamin biosynthetic process"/>
    <property type="evidence" value="ECO:0007669"/>
    <property type="project" value="InterPro"/>
</dbReference>
<dbReference type="PROSITE" id="PS51274">
    <property type="entry name" value="GATASE_COBBQ"/>
    <property type="match status" value="1"/>
</dbReference>
<evidence type="ECO:0000313" key="4">
    <source>
        <dbReference type="EMBL" id="SSA33302.1"/>
    </source>
</evidence>
<dbReference type="PANTHER" id="PTHR21343">
    <property type="entry name" value="DETHIOBIOTIN SYNTHETASE"/>
    <property type="match status" value="1"/>
</dbReference>
<feature type="binding site" evidence="2">
    <location>
        <position position="128"/>
    </location>
    <ligand>
        <name>substrate</name>
    </ligand>
</feature>
<gene>
    <name evidence="2" type="primary">gatD</name>
    <name evidence="4" type="ORF">SAMN04489750_0576</name>
</gene>
<feature type="domain" description="CobB/CobQ-like glutamine amidotransferase" evidence="3">
    <location>
        <begin position="7"/>
        <end position="198"/>
    </location>
</feature>
<evidence type="ECO:0000256" key="2">
    <source>
        <dbReference type="HAMAP-Rule" id="MF_02213"/>
    </source>
</evidence>
<dbReference type="GO" id="GO:0140282">
    <property type="term" value="F:carbon-nitrogen ligase activity on lipid II"/>
    <property type="evidence" value="ECO:0007669"/>
    <property type="project" value="UniProtKB-UniRule"/>
</dbReference>
<dbReference type="EMBL" id="UESZ01000001">
    <property type="protein sequence ID" value="SSA33302.1"/>
    <property type="molecule type" value="Genomic_DNA"/>
</dbReference>
<evidence type="ECO:0000259" key="3">
    <source>
        <dbReference type="Pfam" id="PF07685"/>
    </source>
</evidence>
<dbReference type="EC" id="6.3.5.13" evidence="2"/>
<dbReference type="EC" id="3.5.1.2" evidence="2"/>
<keyword evidence="1 2" id="KW-0315">Glutamine amidotransferase</keyword>
<protein>
    <recommendedName>
        <fullName evidence="2">Lipid II isoglutaminyl synthase (glutamine-hydrolyzing) subunit GatD</fullName>
        <ecNumber evidence="2">6.3.5.13</ecNumber>
    </recommendedName>
    <alternativeName>
        <fullName evidence="2">Lipid II isoglutaminyl synthase glutaminase subunit</fullName>
        <ecNumber evidence="2">3.5.1.2</ecNumber>
    </alternativeName>
</protein>
<comment type="function">
    <text evidence="2">The lipid II isoglutaminyl synthase complex catalyzes the formation of alpha-D-isoglutamine in the cell wall lipid II stem peptide. The GatD subunit catalyzes the hydrolysis of glutamine to glutamate and ammonia. The resulting ammonia molecule is channeled to the active site of MurT.</text>
</comment>
<dbReference type="OrthoDB" id="9782045at2"/>
<dbReference type="RefSeq" id="WP_109684019.1">
    <property type="nucleotide sequence ID" value="NZ_QGDN01000001.1"/>
</dbReference>
<keyword evidence="5" id="KW-1185">Reference proteome</keyword>
<comment type="catalytic activity">
    <reaction evidence="2">
        <text>beta-D-GlcNAc-(1-&gt;4)-Mur2Ac(oyl-L-Ala-gamma-D-Glu-L-Lys-D-Ala-D-Ala)-di-trans,octa-cis-undecaprenyl diphosphate + L-glutamine + ATP + H2O = beta-D-GlcNAc-(1-&gt;4)-Mur2Ac(oyl-L-Ala-D-isoglutaminyl-L-Lys-D-Ala-D-Ala)-di-trans,octa-cis-undecaprenyl diphosphate + L-glutamate + ADP + phosphate + H(+)</text>
        <dbReference type="Rhea" id="RHEA:57928"/>
        <dbReference type="ChEBI" id="CHEBI:15377"/>
        <dbReference type="ChEBI" id="CHEBI:15378"/>
        <dbReference type="ChEBI" id="CHEBI:29985"/>
        <dbReference type="ChEBI" id="CHEBI:30616"/>
        <dbReference type="ChEBI" id="CHEBI:43474"/>
        <dbReference type="ChEBI" id="CHEBI:58359"/>
        <dbReference type="ChEBI" id="CHEBI:60033"/>
        <dbReference type="ChEBI" id="CHEBI:62233"/>
        <dbReference type="ChEBI" id="CHEBI:456216"/>
        <dbReference type="EC" id="6.3.5.13"/>
    </reaction>
</comment>
<reference evidence="5" key="1">
    <citation type="submission" date="2016-10" db="EMBL/GenBank/DDBJ databases">
        <authorList>
            <person name="Varghese N."/>
            <person name="Submissions S."/>
        </authorList>
    </citation>
    <scope>NUCLEOTIDE SEQUENCE [LARGE SCALE GENOMIC DNA]</scope>
    <source>
        <strain evidence="5">DSM 22951</strain>
    </source>
</reference>
<dbReference type="InterPro" id="IPR033949">
    <property type="entry name" value="CobQ_GATase1"/>
</dbReference>
<dbReference type="GO" id="GO:0008360">
    <property type="term" value="P:regulation of cell shape"/>
    <property type="evidence" value="ECO:0007669"/>
    <property type="project" value="UniProtKB-KW"/>
</dbReference>
<dbReference type="PANTHER" id="PTHR21343:SF9">
    <property type="entry name" value="LIPID II ISOGLUTAMINYL SYNTHASE (GLUTAMINE-HYDROLYZING) SUBUNIT GATD"/>
    <property type="match status" value="1"/>
</dbReference>
<keyword evidence="2" id="KW-0436">Ligase</keyword>
<feature type="active site" description="Nucleophile" evidence="2">
    <location>
        <position position="94"/>
    </location>
</feature>
<feature type="active site" evidence="2">
    <location>
        <position position="191"/>
    </location>
</feature>
<dbReference type="GO" id="GO:0071555">
    <property type="term" value="P:cell wall organization"/>
    <property type="evidence" value="ECO:0007669"/>
    <property type="project" value="UniProtKB-KW"/>
</dbReference>
<dbReference type="InterPro" id="IPR043702">
    <property type="entry name" value="Lipid_II_synth_GatD"/>
</dbReference>
<accession>A0A2Y9BT23</accession>
<organism evidence="4 5">
    <name type="scientific">Branchiibius hedensis</name>
    <dbReference type="NCBI Taxonomy" id="672460"/>
    <lineage>
        <taxon>Bacteria</taxon>
        <taxon>Bacillati</taxon>
        <taxon>Actinomycetota</taxon>
        <taxon>Actinomycetes</taxon>
        <taxon>Micrococcales</taxon>
        <taxon>Dermacoccaceae</taxon>
        <taxon>Branchiibius</taxon>
    </lineage>
</organism>
<dbReference type="Proteomes" id="UP000250028">
    <property type="component" value="Unassembled WGS sequence"/>
</dbReference>